<dbReference type="Pfam" id="PF13715">
    <property type="entry name" value="CarbopepD_reg_2"/>
    <property type="match status" value="1"/>
</dbReference>
<dbReference type="InterPro" id="IPR008969">
    <property type="entry name" value="CarboxyPept-like_regulatory"/>
</dbReference>
<evidence type="ECO:0000259" key="9">
    <source>
        <dbReference type="Pfam" id="PF07715"/>
    </source>
</evidence>
<keyword evidence="4 7" id="KW-0812">Transmembrane</keyword>
<reference evidence="10 11" key="1">
    <citation type="submission" date="2023-09" db="EMBL/GenBank/DDBJ databases">
        <title>Thalassobella suaedae gen. nov., sp. nov., a marine bacterium of the family Flavobacteriaceae isolated from a halophyte Suaeda japonica.</title>
        <authorList>
            <person name="Lee S.Y."/>
            <person name="Hwang C.Y."/>
        </authorList>
    </citation>
    <scope>NUCLEOTIDE SEQUENCE [LARGE SCALE GENOMIC DNA]</scope>
    <source>
        <strain evidence="10 11">HL-DH14</strain>
    </source>
</reference>
<dbReference type="InterPro" id="IPR023996">
    <property type="entry name" value="TonB-dep_OMP_SusC/RagA"/>
</dbReference>
<dbReference type="InterPro" id="IPR037066">
    <property type="entry name" value="Plug_dom_sf"/>
</dbReference>
<evidence type="ECO:0000256" key="2">
    <source>
        <dbReference type="ARBA" id="ARBA00022448"/>
    </source>
</evidence>
<dbReference type="Gene3D" id="2.40.170.20">
    <property type="entry name" value="TonB-dependent receptor, beta-barrel domain"/>
    <property type="match status" value="1"/>
</dbReference>
<dbReference type="RefSeq" id="WP_415866919.1">
    <property type="nucleotide sequence ID" value="NZ_CP134537.1"/>
</dbReference>
<dbReference type="PROSITE" id="PS52016">
    <property type="entry name" value="TONB_DEPENDENT_REC_3"/>
    <property type="match status" value="1"/>
</dbReference>
<dbReference type="NCBIfam" id="TIGR04057">
    <property type="entry name" value="SusC_RagA_signa"/>
    <property type="match status" value="1"/>
</dbReference>
<feature type="signal peptide" evidence="8">
    <location>
        <begin position="1"/>
        <end position="24"/>
    </location>
</feature>
<dbReference type="Proteomes" id="UP001302806">
    <property type="component" value="Chromosome"/>
</dbReference>
<comment type="similarity">
    <text evidence="7">Belongs to the TonB-dependent receptor family.</text>
</comment>
<keyword evidence="3 7" id="KW-1134">Transmembrane beta strand</keyword>
<keyword evidence="5 7" id="KW-0472">Membrane</keyword>
<dbReference type="EMBL" id="CP134537">
    <property type="protein sequence ID" value="WNH10683.1"/>
    <property type="molecule type" value="Genomic_DNA"/>
</dbReference>
<keyword evidence="8" id="KW-0732">Signal</keyword>
<comment type="subcellular location">
    <subcellularLocation>
        <location evidence="1 7">Cell outer membrane</location>
        <topology evidence="1 7">Multi-pass membrane protein</topology>
    </subcellularLocation>
</comment>
<dbReference type="Gene3D" id="2.60.40.1120">
    <property type="entry name" value="Carboxypeptidase-like, regulatory domain"/>
    <property type="match status" value="1"/>
</dbReference>
<evidence type="ECO:0000256" key="8">
    <source>
        <dbReference type="SAM" id="SignalP"/>
    </source>
</evidence>
<proteinExistence type="inferred from homology"/>
<evidence type="ECO:0000256" key="3">
    <source>
        <dbReference type="ARBA" id="ARBA00022452"/>
    </source>
</evidence>
<dbReference type="InterPro" id="IPR039426">
    <property type="entry name" value="TonB-dep_rcpt-like"/>
</dbReference>
<name>A0ABY9XXV2_9FLAO</name>
<feature type="chain" id="PRO_5045112360" evidence="8">
    <location>
        <begin position="25"/>
        <end position="646"/>
    </location>
</feature>
<dbReference type="Gene3D" id="2.170.130.10">
    <property type="entry name" value="TonB-dependent receptor, plug domain"/>
    <property type="match status" value="1"/>
</dbReference>
<dbReference type="InterPro" id="IPR023997">
    <property type="entry name" value="TonB-dep_OMP_SusC/RagA_CS"/>
</dbReference>
<evidence type="ECO:0000313" key="11">
    <source>
        <dbReference type="Proteomes" id="UP001302806"/>
    </source>
</evidence>
<dbReference type="SUPFAM" id="SSF56935">
    <property type="entry name" value="Porins"/>
    <property type="match status" value="1"/>
</dbReference>
<dbReference type="InterPro" id="IPR012910">
    <property type="entry name" value="Plug_dom"/>
</dbReference>
<dbReference type="Pfam" id="PF07715">
    <property type="entry name" value="Plug"/>
    <property type="match status" value="1"/>
</dbReference>
<keyword evidence="2 7" id="KW-0813">Transport</keyword>
<evidence type="ECO:0000256" key="7">
    <source>
        <dbReference type="PROSITE-ProRule" id="PRU01360"/>
    </source>
</evidence>
<evidence type="ECO:0000256" key="5">
    <source>
        <dbReference type="ARBA" id="ARBA00023136"/>
    </source>
</evidence>
<feature type="domain" description="TonB-dependent receptor plug" evidence="9">
    <location>
        <begin position="118"/>
        <end position="250"/>
    </location>
</feature>
<evidence type="ECO:0000256" key="1">
    <source>
        <dbReference type="ARBA" id="ARBA00004571"/>
    </source>
</evidence>
<dbReference type="NCBIfam" id="TIGR04056">
    <property type="entry name" value="OMP_RagA_SusC"/>
    <property type="match status" value="1"/>
</dbReference>
<sequence length="646" mass="70125">MKTNKNIKYYFFLLGLILCLPIYGQNDNTVKGRVSDESGMPLPGVSVIIKNTTKGTATDFDGNYTINANTSDILIFRYLGYKTQEVSANGKSTLDVSLVEDASKLDEVVVVGYGSVKKSDLTGSVASISADDLNAAPITSMEQGLQGRIAGVQITSNSGAPGGGISVKIRGTTSILNGNEPLYVIDGFPVTGQSQFSTNTGRDSDASSGSNYTVNQNPLAALNPSDIQSVEVLKDASAAAIYGVRGANGVILITTKRGKQGKPKISYSGYAGVQSISDKIEMMNAEQYQKIYNETAANSVPTTDPIVFTGTPAHDTDWQDLIFRNALIQNHQISVNGGTEVAQYNLSGSVFNQEGIIKNSDFTRYALRANLDVNATDKFKIGTSLNISRTINNAAETEGEATNSITATALSTSPLLPIYQEDGTYSSNRFLPASVPDAQGSRNPIAFINEFSDESVTTRVLGSLFGEYSLMENLKFKVSLGADLENRNRHVFRTSLFDNQNPTNSATVSSVDRTSLLNENTLNYNKDFNKHNLQILGGFTVQKETEEFRTITGRGFATDITGPYDLGAGSDVPNVGSRYAEFSILSYLGRINYNYDDRYLLTVTGTVEMDLQNFLKEINGRFSLQWVVLGEFLMKILCLNQNLFLI</sequence>
<organism evidence="10 11">
    <name type="scientific">Thalassobellus suaedae</name>
    <dbReference type="NCBI Taxonomy" id="3074124"/>
    <lineage>
        <taxon>Bacteria</taxon>
        <taxon>Pseudomonadati</taxon>
        <taxon>Bacteroidota</taxon>
        <taxon>Flavobacteriia</taxon>
        <taxon>Flavobacteriales</taxon>
        <taxon>Flavobacteriaceae</taxon>
        <taxon>Thalassobellus</taxon>
    </lineage>
</organism>
<evidence type="ECO:0000256" key="6">
    <source>
        <dbReference type="ARBA" id="ARBA00023237"/>
    </source>
</evidence>
<accession>A0ABY9XXV2</accession>
<gene>
    <name evidence="10" type="ORF">RHP51_08575</name>
</gene>
<dbReference type="InterPro" id="IPR036942">
    <property type="entry name" value="Beta-barrel_TonB_sf"/>
</dbReference>
<dbReference type="SUPFAM" id="SSF49464">
    <property type="entry name" value="Carboxypeptidase regulatory domain-like"/>
    <property type="match status" value="1"/>
</dbReference>
<evidence type="ECO:0000256" key="4">
    <source>
        <dbReference type="ARBA" id="ARBA00022692"/>
    </source>
</evidence>
<evidence type="ECO:0000313" key="10">
    <source>
        <dbReference type="EMBL" id="WNH10683.1"/>
    </source>
</evidence>
<protein>
    <submittedName>
        <fullName evidence="10">SusC/RagA family TonB-linked outer membrane protein</fullName>
    </submittedName>
</protein>
<keyword evidence="6 7" id="KW-0998">Cell outer membrane</keyword>